<dbReference type="PANTHER" id="PTHR42792">
    <property type="entry name" value="FLAGELLIN"/>
    <property type="match status" value="1"/>
</dbReference>
<dbReference type="KEGG" id="hhl:Halha_0422"/>
<organism evidence="7 8">
    <name type="scientific">Halobacteroides halobius (strain ATCC 35273 / DSM 5150 / MD-1)</name>
    <dbReference type="NCBI Taxonomy" id="748449"/>
    <lineage>
        <taxon>Bacteria</taxon>
        <taxon>Bacillati</taxon>
        <taxon>Bacillota</taxon>
        <taxon>Clostridia</taxon>
        <taxon>Halanaerobiales</taxon>
        <taxon>Halobacteroidaceae</taxon>
        <taxon>Halobacteroides</taxon>
    </lineage>
</organism>
<dbReference type="GO" id="GO:0005198">
    <property type="term" value="F:structural molecule activity"/>
    <property type="evidence" value="ECO:0007669"/>
    <property type="project" value="UniProtKB-UniRule"/>
</dbReference>
<comment type="subcellular location">
    <subcellularLocation>
        <location evidence="4">Secreted</location>
    </subcellularLocation>
    <subcellularLocation>
        <location evidence="4">Bacterial flagellum</location>
    </subcellularLocation>
</comment>
<evidence type="ECO:0000256" key="3">
    <source>
        <dbReference type="ARBA" id="ARBA00023143"/>
    </source>
</evidence>
<dbReference type="GO" id="GO:0009288">
    <property type="term" value="C:bacterial-type flagellum"/>
    <property type="evidence" value="ECO:0007669"/>
    <property type="project" value="UniProtKB-SubCell"/>
</dbReference>
<keyword evidence="7" id="KW-0282">Flagellum</keyword>
<comment type="similarity">
    <text evidence="1 4">Belongs to the bacterial flagellin family.</text>
</comment>
<dbReference type="STRING" id="748449.Halha_0422"/>
<gene>
    <name evidence="7" type="ordered locus">Halha_0422</name>
</gene>
<dbReference type="Pfam" id="PF00700">
    <property type="entry name" value="Flagellin_C"/>
    <property type="match status" value="1"/>
</dbReference>
<feature type="domain" description="Flagellin N-terminal" evidence="5">
    <location>
        <begin position="6"/>
        <end position="73"/>
    </location>
</feature>
<comment type="function">
    <text evidence="4">Flagellin is the subunit protein which polymerizes to form the filaments of bacterial flagella.</text>
</comment>
<dbReference type="PRINTS" id="PR00207">
    <property type="entry name" value="FLAGELLIN"/>
</dbReference>
<feature type="domain" description="Flagellin C-terminal" evidence="6">
    <location>
        <begin position="259"/>
        <end position="310"/>
    </location>
</feature>
<dbReference type="RefSeq" id="WP_015326142.1">
    <property type="nucleotide sequence ID" value="NC_019978.1"/>
</dbReference>
<dbReference type="eggNOG" id="COG1344">
    <property type="taxonomic scope" value="Bacteria"/>
</dbReference>
<keyword evidence="8" id="KW-1185">Reference proteome</keyword>
<evidence type="ECO:0000313" key="7">
    <source>
        <dbReference type="EMBL" id="AGB40416.1"/>
    </source>
</evidence>
<reference evidence="8" key="1">
    <citation type="submission" date="2012-02" db="EMBL/GenBank/DDBJ databases">
        <title>The complete genome of Halobacteroides halobius DSM 5150.</title>
        <authorList>
            <person name="Lucas S."/>
            <person name="Copeland A."/>
            <person name="Lapidus A."/>
            <person name="Glavina del Rio T."/>
            <person name="Dalin E."/>
            <person name="Tice H."/>
            <person name="Bruce D."/>
            <person name="Goodwin L."/>
            <person name="Pitluck S."/>
            <person name="Peters L."/>
            <person name="Mikhailova N."/>
            <person name="Gu W."/>
            <person name="Kyrpides N."/>
            <person name="Mavromatis K."/>
            <person name="Ivanova N."/>
            <person name="Brettin T."/>
            <person name="Detter J.C."/>
            <person name="Han C."/>
            <person name="Larimer F."/>
            <person name="Land M."/>
            <person name="Hauser L."/>
            <person name="Markowitz V."/>
            <person name="Cheng J.-F."/>
            <person name="Hugenholtz P."/>
            <person name="Woyke T."/>
            <person name="Wu D."/>
            <person name="Tindall B."/>
            <person name="Pomrenke H."/>
            <person name="Brambilla E."/>
            <person name="Klenk H.-P."/>
            <person name="Eisen J.A."/>
        </authorList>
    </citation>
    <scope>NUCLEOTIDE SEQUENCE [LARGE SCALE GENOMIC DNA]</scope>
    <source>
        <strain evidence="8">ATCC 35273 / DSM 5150 / MD-1</strain>
    </source>
</reference>
<proteinExistence type="inferred from homology"/>
<keyword evidence="7" id="KW-0969">Cilium</keyword>
<sequence length="320" mass="35234">MVYHCFKTAEAGGKEVHKLLQRARGLAVQAANDTLTKDDRNNINKEITEIKKEINNIANNTQFNNINLIDGSQSKSKEETFTAPYIGEFEITFNPTSEGNLGVSNNNTVTGIRFQFVTPADKDGVWSEVDIASTREKSLDNLKNKFYAIKSGSEGAPSEQLTIANMDMHIVGNKVIFTSEDPFTRTHDPANGIQGQRYVTGSLAELSVEYEDPDAGIELQTGANSNDSLKINISSMTTSALDITDIDVNDHSSASTAINKLDKAIKKVSSVKSNLGSYQNRLEHSLNNVNNYDENLTKSKSRISDLNMAKGICKRLKEIF</sequence>
<evidence type="ECO:0000256" key="1">
    <source>
        <dbReference type="ARBA" id="ARBA00005709"/>
    </source>
</evidence>
<dbReference type="Pfam" id="PF00669">
    <property type="entry name" value="Flagellin_N"/>
    <property type="match status" value="1"/>
</dbReference>
<dbReference type="PANTHER" id="PTHR42792:SF2">
    <property type="entry name" value="FLAGELLIN"/>
    <property type="match status" value="1"/>
</dbReference>
<evidence type="ECO:0000259" key="6">
    <source>
        <dbReference type="Pfam" id="PF00700"/>
    </source>
</evidence>
<protein>
    <recommendedName>
        <fullName evidence="2 4">Flagellin</fullName>
    </recommendedName>
</protein>
<dbReference type="HOGENOM" id="CLU_868095_0_0_9"/>
<dbReference type="AlphaFoldDB" id="L0K5Y3"/>
<dbReference type="InterPro" id="IPR046358">
    <property type="entry name" value="Flagellin_C"/>
</dbReference>
<evidence type="ECO:0000313" key="8">
    <source>
        <dbReference type="Proteomes" id="UP000010880"/>
    </source>
</evidence>
<dbReference type="Gene3D" id="1.20.1330.10">
    <property type="entry name" value="f41 fragment of flagellin, N-terminal domain"/>
    <property type="match status" value="2"/>
</dbReference>
<dbReference type="InterPro" id="IPR001029">
    <property type="entry name" value="Flagellin_N"/>
</dbReference>
<keyword evidence="7" id="KW-0966">Cell projection</keyword>
<evidence type="ECO:0000256" key="4">
    <source>
        <dbReference type="RuleBase" id="RU362073"/>
    </source>
</evidence>
<dbReference type="SUPFAM" id="SSF64518">
    <property type="entry name" value="Phase 1 flagellin"/>
    <property type="match status" value="1"/>
</dbReference>
<evidence type="ECO:0000256" key="2">
    <source>
        <dbReference type="ARBA" id="ARBA00020110"/>
    </source>
</evidence>
<dbReference type="GO" id="GO:0005576">
    <property type="term" value="C:extracellular region"/>
    <property type="evidence" value="ECO:0007669"/>
    <property type="project" value="UniProtKB-SubCell"/>
</dbReference>
<name>L0K5Y3_HALHC</name>
<accession>L0K5Y3</accession>
<keyword evidence="3 4" id="KW-0975">Bacterial flagellum</keyword>
<dbReference type="InterPro" id="IPR001492">
    <property type="entry name" value="Flagellin"/>
</dbReference>
<evidence type="ECO:0000259" key="5">
    <source>
        <dbReference type="Pfam" id="PF00669"/>
    </source>
</evidence>
<dbReference type="EMBL" id="CP003359">
    <property type="protein sequence ID" value="AGB40416.1"/>
    <property type="molecule type" value="Genomic_DNA"/>
</dbReference>
<keyword evidence="4" id="KW-0964">Secreted</keyword>
<dbReference type="Proteomes" id="UP000010880">
    <property type="component" value="Chromosome"/>
</dbReference>